<keyword evidence="4" id="KW-1185">Reference proteome</keyword>
<accession>A0A5B9NLY8</accession>
<evidence type="ECO:0000313" key="3">
    <source>
        <dbReference type="EMBL" id="QEG13546.1"/>
    </source>
</evidence>
<evidence type="ECO:0000313" key="4">
    <source>
        <dbReference type="Proteomes" id="UP000324040"/>
    </source>
</evidence>
<proteinExistence type="predicted"/>
<dbReference type="Proteomes" id="UP000324040">
    <property type="component" value="Segment"/>
</dbReference>
<dbReference type="EMBL" id="MN013088">
    <property type="protein sequence ID" value="QEG13546.1"/>
    <property type="molecule type" value="Genomic_DNA"/>
</dbReference>
<organism evidence="3 4">
    <name type="scientific">Bacillus phage vB_BspS_SplendidRed</name>
    <dbReference type="NCBI Taxonomy" id="2591379"/>
    <lineage>
        <taxon>Viruses</taxon>
        <taxon>Duplodnaviria</taxon>
        <taxon>Heunggongvirae</taxon>
        <taxon>Uroviricota</taxon>
        <taxon>Caudoviricetes</taxon>
        <taxon>Trautnerviridae</taxon>
        <taxon>Polsinellivirinae</taxon>
        <taxon>Splendidredvirus</taxon>
        <taxon>Splendidredvirus splendidred</taxon>
    </lineage>
</organism>
<feature type="region of interest" description="Disordered" evidence="2">
    <location>
        <begin position="1"/>
        <end position="22"/>
    </location>
</feature>
<name>A0A5B9NLY8_9CAUD</name>
<evidence type="ECO:0000256" key="2">
    <source>
        <dbReference type="SAM" id="MobiDB-lite"/>
    </source>
</evidence>
<gene>
    <name evidence="3" type="ORF">SPLENDIDRED_72</name>
</gene>
<reference evidence="3 4" key="1">
    <citation type="submission" date="2019-06" db="EMBL/GenBank/DDBJ databases">
        <authorList>
            <person name="Handoko Y.A."/>
            <person name="Wardani A.K."/>
            <person name="Sutrisno A.A."/>
            <person name="Widjanarko S.B."/>
            <person name="Sharma R."/>
            <person name="Grose J.H."/>
        </authorList>
    </citation>
    <scope>NUCLEOTIDE SEQUENCE [LARGE SCALE GENOMIC DNA]</scope>
</reference>
<feature type="compositionally biased region" description="Basic residues" evidence="2">
    <location>
        <begin position="7"/>
        <end position="16"/>
    </location>
</feature>
<feature type="coiled-coil region" evidence="1">
    <location>
        <begin position="143"/>
        <end position="226"/>
    </location>
</feature>
<protein>
    <submittedName>
        <fullName evidence="3">Uncharacterized protein</fullName>
    </submittedName>
</protein>
<keyword evidence="1" id="KW-0175">Coiled coil</keyword>
<evidence type="ECO:0000256" key="1">
    <source>
        <dbReference type="SAM" id="Coils"/>
    </source>
</evidence>
<sequence>MRDNGVSKKKRGKRSGTRMAREIRMTDTQLKAFEEGRMKSNDLETVEITKEYLEHLEGTEKSLKQQRERNNELAYDKRLKEIELAGAMRVTEVLGELKAEHEDMIQAATLQHIDLVRAKIDFITELTNRKKEEVDNARLCKAISDVNEKLRQANIDAKRAENNVEEFAALIVEKQEKNEELRKKVDELLDEIHEREEVENALKAENRNLKAENNGLIDRINKLKSKMGKTDGDIAEPQTLIPNDIEETLKIIKDRFTSFGAYDPTEVADKLRKYITDRETTLHEMMDKLAAVGNKRRKERDLINAIESHIYKDPLGHKLTHLLTFDDLKRSLNEPIK</sequence>